<evidence type="ECO:0000259" key="1">
    <source>
        <dbReference type="Pfam" id="PF01717"/>
    </source>
</evidence>
<dbReference type="EC" id="2.1.1.14" evidence="2"/>
<dbReference type="PANTHER" id="PTHR43844:SF1">
    <property type="entry name" value="METHIONINE SYNTHASE"/>
    <property type="match status" value="1"/>
</dbReference>
<gene>
    <name evidence="2" type="ORF">ACFORF_00380</name>
</gene>
<dbReference type="Proteomes" id="UP001595807">
    <property type="component" value="Unassembled WGS sequence"/>
</dbReference>
<dbReference type="NCBIfam" id="NF005085">
    <property type="entry name" value="PRK06520.1"/>
    <property type="match status" value="1"/>
</dbReference>
<dbReference type="CDD" id="cd03311">
    <property type="entry name" value="CIMS_C_terminal_like"/>
    <property type="match status" value="1"/>
</dbReference>
<dbReference type="SUPFAM" id="SSF51726">
    <property type="entry name" value="UROD/MetE-like"/>
    <property type="match status" value="1"/>
</dbReference>
<dbReference type="InterPro" id="IPR038071">
    <property type="entry name" value="UROD/MetE-like_sf"/>
</dbReference>
<protein>
    <submittedName>
        <fullName evidence="2">5-methyltetrahydropteroyltriglutamate--homocysteine S-methyltransferase</fullName>
        <ecNumber evidence="2">2.1.1.14</ecNumber>
    </submittedName>
</protein>
<keyword evidence="2" id="KW-0808">Transferase</keyword>
<evidence type="ECO:0000313" key="2">
    <source>
        <dbReference type="EMBL" id="MFC3927089.1"/>
    </source>
</evidence>
<keyword evidence="2" id="KW-0489">Methyltransferase</keyword>
<proteinExistence type="predicted"/>
<accession>A0ABV8CSH6</accession>
<reference evidence="3" key="1">
    <citation type="journal article" date="2019" name="Int. J. Syst. Evol. Microbiol.">
        <title>The Global Catalogue of Microorganisms (GCM) 10K type strain sequencing project: providing services to taxonomists for standard genome sequencing and annotation.</title>
        <authorList>
            <consortium name="The Broad Institute Genomics Platform"/>
            <consortium name="The Broad Institute Genome Sequencing Center for Infectious Disease"/>
            <person name="Wu L."/>
            <person name="Ma J."/>
        </authorList>
    </citation>
    <scope>NUCLEOTIDE SEQUENCE [LARGE SCALE GENOMIC DNA]</scope>
    <source>
        <strain evidence="3">CCUG 67170</strain>
    </source>
</reference>
<keyword evidence="3" id="KW-1185">Reference proteome</keyword>
<dbReference type="PANTHER" id="PTHR43844">
    <property type="entry name" value="METHIONINE SYNTHASE"/>
    <property type="match status" value="1"/>
</dbReference>
<name>A0ABV8CSH6_9STRE</name>
<evidence type="ECO:0000313" key="3">
    <source>
        <dbReference type="Proteomes" id="UP001595807"/>
    </source>
</evidence>
<dbReference type="InterPro" id="IPR002629">
    <property type="entry name" value="Met_Synth_C/arc"/>
</dbReference>
<feature type="domain" description="Cobalamin-independent methionine synthase MetE C-terminal/archaeal" evidence="1">
    <location>
        <begin position="9"/>
        <end position="345"/>
    </location>
</feature>
<sequence length="371" mass="41767">MTKKYFEHVGSFLRPEELKAARRQFEAGEISQVELTAVEDRLITELVDKQVAVGLEKVTDGEFRRGNWHIDYFWGFDGIERIQYGEGLQFEGLETNDDSAVVTGKIGFTKENHPFIAHYRFLKQLADARGVEAKVTIPAPAQCLAELQRGTNIEKALEFYPNPADLIVDLAAAYRESILAFYEEGARTIQLDDCTWGAIIDDAFYEKVLKGVIPKDVLRENLLTANNAALVDLPEDLQINTHVCRGNYQSSYATTGPYTAVAETLFGREHATAYFLEYDTDRAGGFEPLAEFKDPNKVAVLGLITTKEGTLEDKDQIIKRIREASQIIPLEQLWLATQCGFASTEEGNILTDEDQWKKLTLVKEVIDEVWG</sequence>
<organism evidence="2 3">
    <name type="scientific">Streptococcus caprae</name>
    <dbReference type="NCBI Taxonomy" id="1640501"/>
    <lineage>
        <taxon>Bacteria</taxon>
        <taxon>Bacillati</taxon>
        <taxon>Bacillota</taxon>
        <taxon>Bacilli</taxon>
        <taxon>Lactobacillales</taxon>
        <taxon>Streptococcaceae</taxon>
        <taxon>Streptococcus</taxon>
    </lineage>
</organism>
<comment type="caution">
    <text evidence="2">The sequence shown here is derived from an EMBL/GenBank/DDBJ whole genome shotgun (WGS) entry which is preliminary data.</text>
</comment>
<dbReference type="Pfam" id="PF01717">
    <property type="entry name" value="Meth_synt_2"/>
    <property type="match status" value="1"/>
</dbReference>
<dbReference type="EMBL" id="JBHRZV010000002">
    <property type="protein sequence ID" value="MFC3927089.1"/>
    <property type="molecule type" value="Genomic_DNA"/>
</dbReference>
<dbReference type="RefSeq" id="WP_380424219.1">
    <property type="nucleotide sequence ID" value="NZ_JBHRZV010000002.1"/>
</dbReference>
<dbReference type="GO" id="GO:0032259">
    <property type="term" value="P:methylation"/>
    <property type="evidence" value="ECO:0007669"/>
    <property type="project" value="UniProtKB-KW"/>
</dbReference>
<dbReference type="Gene3D" id="3.20.20.210">
    <property type="match status" value="1"/>
</dbReference>
<dbReference type="GO" id="GO:0003871">
    <property type="term" value="F:5-methyltetrahydropteroyltriglutamate-homocysteine S-methyltransferase activity"/>
    <property type="evidence" value="ECO:0007669"/>
    <property type="project" value="UniProtKB-EC"/>
</dbReference>